<dbReference type="OrthoDB" id="9808936at2"/>
<dbReference type="GO" id="GO:0005975">
    <property type="term" value="P:carbohydrate metabolic process"/>
    <property type="evidence" value="ECO:0007669"/>
    <property type="project" value="InterPro"/>
</dbReference>
<organism evidence="13 14">
    <name type="scientific">Leptospirillum ferriphilum YSK</name>
    <dbReference type="NCBI Taxonomy" id="1441628"/>
    <lineage>
        <taxon>Bacteria</taxon>
        <taxon>Pseudomonadati</taxon>
        <taxon>Nitrospirota</taxon>
        <taxon>Nitrospiria</taxon>
        <taxon>Nitrospirales</taxon>
        <taxon>Nitrospiraceae</taxon>
        <taxon>Leptospirillum</taxon>
    </lineage>
</organism>
<dbReference type="RefSeq" id="WP_014960583.1">
    <property type="nucleotide sequence ID" value="NZ_CP007243.1"/>
</dbReference>
<dbReference type="InterPro" id="IPR004276">
    <property type="entry name" value="GlycoTrans_28_N"/>
</dbReference>
<dbReference type="Proteomes" id="UP000027059">
    <property type="component" value="Chromosome"/>
</dbReference>
<dbReference type="SUPFAM" id="SSF53756">
    <property type="entry name" value="UDP-Glycosyltransferase/glycogen phosphorylase"/>
    <property type="match status" value="1"/>
</dbReference>
<evidence type="ECO:0000256" key="10">
    <source>
        <dbReference type="HAMAP-Rule" id="MF_00033"/>
    </source>
</evidence>
<keyword evidence="2 10" id="KW-0132">Cell division</keyword>
<evidence type="ECO:0000259" key="12">
    <source>
        <dbReference type="Pfam" id="PF04101"/>
    </source>
</evidence>
<evidence type="ECO:0000256" key="6">
    <source>
        <dbReference type="ARBA" id="ARBA00022984"/>
    </source>
</evidence>
<dbReference type="InterPro" id="IPR007235">
    <property type="entry name" value="Glyco_trans_28_C"/>
</dbReference>
<keyword evidence="6 10" id="KW-0573">Peptidoglycan synthesis</keyword>
<comment type="subcellular location">
    <subcellularLocation>
        <location evidence="10">Cell membrane</location>
        <topology evidence="10">Peripheral membrane protein</topology>
        <orientation evidence="10">Cytoplasmic side</orientation>
    </subcellularLocation>
</comment>
<reference evidence="13 14" key="2">
    <citation type="journal article" date="2015" name="Biomed. Res. Int.">
        <title>Effects of Arsenite Resistance on the Growth and Functional Gene Expression of Leptospirillum ferriphilum and Acidithiobacillus thiooxidans in Pure Culture and Coculture.</title>
        <authorList>
            <person name="Jiang H."/>
            <person name="Liang Y."/>
            <person name="Yin H."/>
            <person name="Xiao Y."/>
            <person name="Guo X."/>
            <person name="Xu Y."/>
            <person name="Hu Q."/>
            <person name="Liu H."/>
            <person name="Liu X."/>
        </authorList>
    </citation>
    <scope>NUCLEOTIDE SEQUENCE [LARGE SCALE GENOMIC DNA]</scope>
    <source>
        <strain evidence="13 14">YSK</strain>
    </source>
</reference>
<comment type="pathway">
    <text evidence="10">Cell wall biogenesis; peptidoglycan biosynthesis.</text>
</comment>
<dbReference type="Pfam" id="PF04101">
    <property type="entry name" value="Glyco_tran_28_C"/>
    <property type="match status" value="1"/>
</dbReference>
<dbReference type="GO" id="GO:0051301">
    <property type="term" value="P:cell division"/>
    <property type="evidence" value="ECO:0007669"/>
    <property type="project" value="UniProtKB-KW"/>
</dbReference>
<evidence type="ECO:0000256" key="9">
    <source>
        <dbReference type="ARBA" id="ARBA00023316"/>
    </source>
</evidence>
<proteinExistence type="inferred from homology"/>
<dbReference type="HAMAP" id="MF_00033">
    <property type="entry name" value="MurG"/>
    <property type="match status" value="1"/>
</dbReference>
<accession>A0A059XY30</accession>
<feature type="binding site" evidence="10">
    <location>
        <position position="133"/>
    </location>
    <ligand>
        <name>UDP-N-acetyl-alpha-D-glucosamine</name>
        <dbReference type="ChEBI" id="CHEBI:57705"/>
    </ligand>
</feature>
<dbReference type="EMBL" id="CP007243">
    <property type="protein sequence ID" value="AIA30196.1"/>
    <property type="molecule type" value="Genomic_DNA"/>
</dbReference>
<comment type="similarity">
    <text evidence="10">Belongs to the glycosyltransferase 28 family. MurG subfamily.</text>
</comment>
<evidence type="ECO:0000313" key="14">
    <source>
        <dbReference type="Proteomes" id="UP000027059"/>
    </source>
</evidence>
<gene>
    <name evidence="10 13" type="primary">murG</name>
    <name evidence="13" type="ORF">Y981_03675</name>
</gene>
<keyword evidence="14" id="KW-1185">Reference proteome</keyword>
<evidence type="ECO:0000313" key="13">
    <source>
        <dbReference type="EMBL" id="AIA30196.1"/>
    </source>
</evidence>
<dbReference type="PANTHER" id="PTHR21015:SF22">
    <property type="entry name" value="GLYCOSYLTRANSFERASE"/>
    <property type="match status" value="1"/>
</dbReference>
<comment type="caution">
    <text evidence="10">Lacks conserved residue(s) required for the propagation of feature annotation.</text>
</comment>
<feature type="domain" description="Glycosyl transferase family 28 C-terminal" evidence="12">
    <location>
        <begin position="183"/>
        <end position="316"/>
    </location>
</feature>
<dbReference type="InterPro" id="IPR006009">
    <property type="entry name" value="GlcNAc_MurG"/>
</dbReference>
<evidence type="ECO:0000256" key="2">
    <source>
        <dbReference type="ARBA" id="ARBA00022618"/>
    </source>
</evidence>
<dbReference type="HOGENOM" id="CLU_037404_2_0_0"/>
<comment type="function">
    <text evidence="10">Cell wall formation. Catalyzes the transfer of a GlcNAc subunit on undecaprenyl-pyrophosphoryl-MurNAc-pentapeptide (lipid intermediate I) to form undecaprenyl-pyrophosphoryl-MurNAc-(pentapeptide)GlcNAc (lipid intermediate II).</text>
</comment>
<dbReference type="GO" id="GO:0005886">
    <property type="term" value="C:plasma membrane"/>
    <property type="evidence" value="ECO:0007669"/>
    <property type="project" value="UniProtKB-SubCell"/>
</dbReference>
<evidence type="ECO:0000256" key="3">
    <source>
        <dbReference type="ARBA" id="ARBA00022676"/>
    </source>
</evidence>
<dbReference type="EC" id="2.4.1.227" evidence="10"/>
<evidence type="ECO:0000256" key="5">
    <source>
        <dbReference type="ARBA" id="ARBA00022960"/>
    </source>
</evidence>
<evidence type="ECO:0000256" key="4">
    <source>
        <dbReference type="ARBA" id="ARBA00022679"/>
    </source>
</evidence>
<dbReference type="Pfam" id="PF03033">
    <property type="entry name" value="Glyco_transf_28"/>
    <property type="match status" value="1"/>
</dbReference>
<reference evidence="14" key="1">
    <citation type="submission" date="2014-02" db="EMBL/GenBank/DDBJ databases">
        <title>Complete genome sequence and comparative genomic analysis of the nitrogen-fixing bacterium Leptospirillum ferriphilum YSK.</title>
        <authorList>
            <person name="Guo X."/>
            <person name="Yin H."/>
            <person name="Liang Y."/>
            <person name="Hu Q."/>
            <person name="Ma L."/>
            <person name="Xiao Y."/>
            <person name="Zhang X."/>
            <person name="Qiu G."/>
            <person name="Liu X."/>
        </authorList>
    </citation>
    <scope>NUCLEOTIDE SEQUENCE [LARGE SCALE GENOMIC DNA]</scope>
    <source>
        <strain evidence="14">YSK</strain>
    </source>
</reference>
<feature type="binding site" evidence="10">
    <location>
        <position position="190"/>
    </location>
    <ligand>
        <name>UDP-N-acetyl-alpha-D-glucosamine</name>
        <dbReference type="ChEBI" id="CHEBI:57705"/>
    </ligand>
</feature>
<keyword evidence="3 10" id="KW-0328">Glycosyltransferase</keyword>
<keyword evidence="9 10" id="KW-0961">Cell wall biogenesis/degradation</keyword>
<name>A0A059XY30_9BACT</name>
<dbReference type="Gene3D" id="3.40.50.2000">
    <property type="entry name" value="Glycogen Phosphorylase B"/>
    <property type="match status" value="2"/>
</dbReference>
<dbReference type="PANTHER" id="PTHR21015">
    <property type="entry name" value="UDP-N-ACETYLGLUCOSAMINE--N-ACETYLMURAMYL-(PENTAPEPTIDE) PYROPHOSPHORYL-UNDECAPRENOL N-ACETYLGLUCOSAMINE TRANSFERASE 1"/>
    <property type="match status" value="1"/>
</dbReference>
<dbReference type="GO" id="GO:0008360">
    <property type="term" value="P:regulation of cell shape"/>
    <property type="evidence" value="ECO:0007669"/>
    <property type="project" value="UniProtKB-KW"/>
</dbReference>
<dbReference type="UniPathway" id="UPA00219"/>
<keyword evidence="8 10" id="KW-0131">Cell cycle</keyword>
<dbReference type="KEGG" id="lfp:Y981_03675"/>
<dbReference type="GO" id="GO:0009252">
    <property type="term" value="P:peptidoglycan biosynthetic process"/>
    <property type="evidence" value="ECO:0007669"/>
    <property type="project" value="UniProtKB-UniRule"/>
</dbReference>
<evidence type="ECO:0000256" key="1">
    <source>
        <dbReference type="ARBA" id="ARBA00022475"/>
    </source>
</evidence>
<sequence length="371" mass="39421">MNSPRLPRQISRLAVTGGGTGGHVVPALNLLEAARRELGAAILYIGTPGNLEERLALEKGIPFAGIPTSGFMGKSMRAKLTAVARVLPGVSESLRVLKDFRPDLLVGTGGYVQVPSVLTAALLGIPAFLLEPNGVTGWANRLLKPFAAGVVLPYGDKGPTGIPLGGRGRPDRPGRERFQGVLTILIAGGSQGARQINREVPKILKALLEKETLPLKIVHQAGESGERETRELYKNLGIEADVLGFDPSLSARYRSCALTIARAGAMTVAEITYAGTPAFYVPYPLAIGDHQRINAESVQRAGGGWVWSDASLTETSARAMELSAVLREPDRLREAGDRAWALSPGRPSGEWLLSLLDRGEGSKRGGMTVSK</sequence>
<dbReference type="GO" id="GO:0051991">
    <property type="term" value="F:UDP-N-acetyl-D-glucosamine:N-acetylmuramoyl-L-alanyl-D-glutamyl-meso-2,6-diaminopimelyl-D-alanyl-D-alanine-diphosphoundecaprenol 4-beta-N-acetylglucosaminlytransferase activity"/>
    <property type="evidence" value="ECO:0007669"/>
    <property type="project" value="RHEA"/>
</dbReference>
<evidence type="ECO:0000259" key="11">
    <source>
        <dbReference type="Pfam" id="PF03033"/>
    </source>
</evidence>
<keyword evidence="7 10" id="KW-0472">Membrane</keyword>
<dbReference type="AlphaFoldDB" id="A0A059XY30"/>
<keyword evidence="5 10" id="KW-0133">Cell shape</keyword>
<feature type="binding site" evidence="10">
    <location>
        <begin position="20"/>
        <end position="22"/>
    </location>
    <ligand>
        <name>UDP-N-acetyl-alpha-D-glucosamine</name>
        <dbReference type="ChEBI" id="CHEBI:57705"/>
    </ligand>
</feature>
<keyword evidence="4 10" id="KW-0808">Transferase</keyword>
<dbReference type="CDD" id="cd03785">
    <property type="entry name" value="GT28_MurG"/>
    <property type="match status" value="1"/>
</dbReference>
<evidence type="ECO:0000256" key="7">
    <source>
        <dbReference type="ARBA" id="ARBA00023136"/>
    </source>
</evidence>
<protein>
    <recommendedName>
        <fullName evidence="10">UDP-N-acetylglucosamine--N-acetylmuramyl-(pentapeptide) pyrophosphoryl-undecaprenol N-acetylglucosamine transferase</fullName>
        <ecNumber evidence="10">2.4.1.227</ecNumber>
    </recommendedName>
    <alternativeName>
        <fullName evidence="10">Undecaprenyl-PP-MurNAc-pentapeptide-UDPGlcNAc GlcNAc transferase</fullName>
    </alternativeName>
</protein>
<evidence type="ECO:0000256" key="8">
    <source>
        <dbReference type="ARBA" id="ARBA00023306"/>
    </source>
</evidence>
<feature type="binding site" evidence="10">
    <location>
        <position position="291"/>
    </location>
    <ligand>
        <name>UDP-N-acetyl-alpha-D-glucosamine</name>
        <dbReference type="ChEBI" id="CHEBI:57705"/>
    </ligand>
</feature>
<dbReference type="GO" id="GO:0071555">
    <property type="term" value="P:cell wall organization"/>
    <property type="evidence" value="ECO:0007669"/>
    <property type="project" value="UniProtKB-KW"/>
</dbReference>
<feature type="domain" description="Glycosyltransferase family 28 N-terminal" evidence="11">
    <location>
        <begin position="14"/>
        <end position="150"/>
    </location>
</feature>
<comment type="catalytic activity">
    <reaction evidence="10">
        <text>di-trans,octa-cis-undecaprenyl diphospho-N-acetyl-alpha-D-muramoyl-L-alanyl-D-glutamyl-meso-2,6-diaminopimeloyl-D-alanyl-D-alanine + UDP-N-acetyl-alpha-D-glucosamine = di-trans,octa-cis-undecaprenyl diphospho-[N-acetyl-alpha-D-glucosaminyl-(1-&gt;4)]-N-acetyl-alpha-D-muramoyl-L-alanyl-D-glutamyl-meso-2,6-diaminopimeloyl-D-alanyl-D-alanine + UDP + H(+)</text>
        <dbReference type="Rhea" id="RHEA:31227"/>
        <dbReference type="ChEBI" id="CHEBI:15378"/>
        <dbReference type="ChEBI" id="CHEBI:57705"/>
        <dbReference type="ChEBI" id="CHEBI:58223"/>
        <dbReference type="ChEBI" id="CHEBI:61387"/>
        <dbReference type="ChEBI" id="CHEBI:61388"/>
        <dbReference type="EC" id="2.4.1.227"/>
    </reaction>
</comment>
<dbReference type="GO" id="GO:0050511">
    <property type="term" value="F:undecaprenyldiphospho-muramoylpentapeptide beta-N-acetylglucosaminyltransferase activity"/>
    <property type="evidence" value="ECO:0007669"/>
    <property type="project" value="UniProtKB-UniRule"/>
</dbReference>
<keyword evidence="1 10" id="KW-1003">Cell membrane</keyword>